<proteinExistence type="predicted"/>
<name>A0A840CKY2_9RHOB</name>
<organism evidence="1 2">
    <name type="scientific">Actibacterium naphthalenivorans</name>
    <dbReference type="NCBI Taxonomy" id="1614693"/>
    <lineage>
        <taxon>Bacteria</taxon>
        <taxon>Pseudomonadati</taxon>
        <taxon>Pseudomonadota</taxon>
        <taxon>Alphaproteobacteria</taxon>
        <taxon>Rhodobacterales</taxon>
        <taxon>Roseobacteraceae</taxon>
        <taxon>Actibacterium</taxon>
    </lineage>
</organism>
<dbReference type="GO" id="GO:0008115">
    <property type="term" value="F:sarcosine oxidase activity"/>
    <property type="evidence" value="ECO:0007669"/>
    <property type="project" value="UniProtKB-EC"/>
</dbReference>
<evidence type="ECO:0000313" key="2">
    <source>
        <dbReference type="Proteomes" id="UP000585681"/>
    </source>
</evidence>
<dbReference type="InterPro" id="IPR007375">
    <property type="entry name" value="SoxG"/>
</dbReference>
<dbReference type="Pfam" id="PF04268">
    <property type="entry name" value="SoxG"/>
    <property type="match status" value="1"/>
</dbReference>
<dbReference type="InterPro" id="IPR027266">
    <property type="entry name" value="TrmE/GcvT-like"/>
</dbReference>
<sequence length="181" mass="18801">MVKLTAKPPLETGLLFEAGGARLLAIDTGRLTSIAPYAGQADAVSQVLQAEHGLVFPAPGRVSHSEAARCVWWGRAQAMLAGPEPAAGLGACAALTDQSDGWAMLVLEGAGARAVLSRLTPLDIRTEGFPAGHTARTELAHMMASVTCAGPDRFELLVMRSMAQTARRALETAVKSIAAQG</sequence>
<reference evidence="1 2" key="1">
    <citation type="submission" date="2020-08" db="EMBL/GenBank/DDBJ databases">
        <title>Genomic Encyclopedia of Type Strains, Phase IV (KMG-IV): sequencing the most valuable type-strain genomes for metagenomic binning, comparative biology and taxonomic classification.</title>
        <authorList>
            <person name="Goeker M."/>
        </authorList>
    </citation>
    <scope>NUCLEOTIDE SEQUENCE [LARGE SCALE GENOMIC DNA]</scope>
    <source>
        <strain evidence="1 2">DSM 105040</strain>
    </source>
</reference>
<protein>
    <submittedName>
        <fullName evidence="1">Sarcosine oxidase subunit gamma</fullName>
        <ecNumber evidence="1">1.5.3.1</ecNumber>
    </submittedName>
</protein>
<keyword evidence="2" id="KW-1185">Reference proteome</keyword>
<accession>A0A840CKY2</accession>
<comment type="caution">
    <text evidence="1">The sequence shown here is derived from an EMBL/GenBank/DDBJ whole genome shotgun (WGS) entry which is preliminary data.</text>
</comment>
<dbReference type="Gene3D" id="3.30.1360.120">
    <property type="entry name" value="Probable tRNA modification gtpase trme, domain 1"/>
    <property type="match status" value="1"/>
</dbReference>
<dbReference type="SUPFAM" id="SSF103025">
    <property type="entry name" value="Folate-binding domain"/>
    <property type="match status" value="1"/>
</dbReference>
<evidence type="ECO:0000313" key="1">
    <source>
        <dbReference type="EMBL" id="MBB4023386.1"/>
    </source>
</evidence>
<dbReference type="RefSeq" id="WP_255353437.1">
    <property type="nucleotide sequence ID" value="NZ_JACIEQ010000005.1"/>
</dbReference>
<dbReference type="EMBL" id="JACIEQ010000005">
    <property type="protein sequence ID" value="MBB4023386.1"/>
    <property type="molecule type" value="Genomic_DNA"/>
</dbReference>
<dbReference type="Proteomes" id="UP000585681">
    <property type="component" value="Unassembled WGS sequence"/>
</dbReference>
<gene>
    <name evidence="1" type="ORF">GGR17_003215</name>
</gene>
<keyword evidence="1" id="KW-0560">Oxidoreductase</keyword>
<dbReference type="EC" id="1.5.3.1" evidence="1"/>
<dbReference type="AlphaFoldDB" id="A0A840CKY2"/>